<dbReference type="AlphaFoldDB" id="A0A565C1A3"/>
<evidence type="ECO:0000259" key="5">
    <source>
        <dbReference type="PROSITE" id="PS51319"/>
    </source>
</evidence>
<feature type="coiled-coil region" evidence="4">
    <location>
        <begin position="126"/>
        <end position="153"/>
    </location>
</feature>
<feature type="domain" description="TFIIS N-terminal" evidence="5">
    <location>
        <begin position="1"/>
        <end position="88"/>
    </location>
</feature>
<dbReference type="EMBL" id="CABITT030000006">
    <property type="protein sequence ID" value="VVB07434.1"/>
    <property type="molecule type" value="Genomic_DNA"/>
</dbReference>
<dbReference type="GO" id="GO:0005634">
    <property type="term" value="C:nucleus"/>
    <property type="evidence" value="ECO:0007669"/>
    <property type="project" value="UniProtKB-SubCell"/>
</dbReference>
<dbReference type="OrthoDB" id="1106937at2759"/>
<gene>
    <name evidence="6" type="ORF">ANE_LOCUS17878</name>
</gene>
<proteinExistence type="predicted"/>
<dbReference type="InterPro" id="IPR035441">
    <property type="entry name" value="TFIIS/LEDGF_dom_sf"/>
</dbReference>
<dbReference type="PANTHER" id="PTHR31995:SF8">
    <property type="entry name" value="TRANSCRIPTION FACTOR IIS FAMILY PROTEIN"/>
    <property type="match status" value="1"/>
</dbReference>
<evidence type="ECO:0000313" key="7">
    <source>
        <dbReference type="Proteomes" id="UP000489600"/>
    </source>
</evidence>
<dbReference type="SUPFAM" id="SSF47676">
    <property type="entry name" value="Conserved domain common to transcription factors TFIIS, elongin A, CRSP70"/>
    <property type="match status" value="1"/>
</dbReference>
<dbReference type="CDD" id="cd00183">
    <property type="entry name" value="TFIIS_I"/>
    <property type="match status" value="2"/>
</dbReference>
<dbReference type="SMART" id="SM00509">
    <property type="entry name" value="TFS2N"/>
    <property type="match status" value="2"/>
</dbReference>
<accession>A0A565C1A3</accession>
<dbReference type="Proteomes" id="UP000489600">
    <property type="component" value="Unassembled WGS sequence"/>
</dbReference>
<evidence type="ECO:0000256" key="4">
    <source>
        <dbReference type="SAM" id="Coils"/>
    </source>
</evidence>
<keyword evidence="4" id="KW-0175">Coiled coil</keyword>
<comment type="subcellular location">
    <subcellularLocation>
        <location evidence="1 3">Nucleus</location>
    </subcellularLocation>
</comment>
<organism evidence="6 7">
    <name type="scientific">Arabis nemorensis</name>
    <dbReference type="NCBI Taxonomy" id="586526"/>
    <lineage>
        <taxon>Eukaryota</taxon>
        <taxon>Viridiplantae</taxon>
        <taxon>Streptophyta</taxon>
        <taxon>Embryophyta</taxon>
        <taxon>Tracheophyta</taxon>
        <taxon>Spermatophyta</taxon>
        <taxon>Magnoliopsida</taxon>
        <taxon>eudicotyledons</taxon>
        <taxon>Gunneridae</taxon>
        <taxon>Pentapetalae</taxon>
        <taxon>rosids</taxon>
        <taxon>malvids</taxon>
        <taxon>Brassicales</taxon>
        <taxon>Brassicaceae</taxon>
        <taxon>Arabideae</taxon>
        <taxon>Arabis</taxon>
    </lineage>
</organism>
<dbReference type="PANTHER" id="PTHR31995">
    <property type="entry name" value="TRANSCRIPTION FACTOR IIS FAMILY PROTEIN-RELATED"/>
    <property type="match status" value="1"/>
</dbReference>
<keyword evidence="7" id="KW-1185">Reference proteome</keyword>
<evidence type="ECO:0000313" key="6">
    <source>
        <dbReference type="EMBL" id="VVB07434.1"/>
    </source>
</evidence>
<dbReference type="PROSITE" id="PS51319">
    <property type="entry name" value="TFIIS_N"/>
    <property type="match status" value="2"/>
</dbReference>
<evidence type="ECO:0000256" key="2">
    <source>
        <dbReference type="ARBA" id="ARBA00023242"/>
    </source>
</evidence>
<keyword evidence="2 3" id="KW-0539">Nucleus</keyword>
<name>A0A565C1A3_9BRAS</name>
<dbReference type="InterPro" id="IPR003617">
    <property type="entry name" value="TFIIS/CRSP70_N_sub"/>
</dbReference>
<evidence type="ECO:0000256" key="3">
    <source>
        <dbReference type="PROSITE-ProRule" id="PRU00649"/>
    </source>
</evidence>
<protein>
    <recommendedName>
        <fullName evidence="5">TFIIS N-terminal domain-containing protein</fullName>
    </recommendedName>
</protein>
<dbReference type="InterPro" id="IPR017923">
    <property type="entry name" value="TFIIS_N"/>
</dbReference>
<feature type="domain" description="TFIIS N-terminal" evidence="5">
    <location>
        <begin position="148"/>
        <end position="227"/>
    </location>
</feature>
<evidence type="ECO:0000256" key="1">
    <source>
        <dbReference type="ARBA" id="ARBA00004123"/>
    </source>
</evidence>
<reference evidence="6" key="1">
    <citation type="submission" date="2019-07" db="EMBL/GenBank/DDBJ databases">
        <authorList>
            <person name="Dittberner H."/>
        </authorList>
    </citation>
    <scope>NUCLEOTIDE SEQUENCE [LARGE SCALE GENOMIC DNA]</scope>
</reference>
<sequence length="245" mass="27913">MRIVKERSDLCYLVSAAIKTTYNTRSPGGVERCIDVLNQLKYLSLSVKDIQLSESIFNLEILRNHRNPKICKEAQALFNSWMKTLYAQGGDKPLKAGLILDKISLKPKKQKPQKAAKDSANPKSAIVTTKTELVELKKKKRELVELFEKAQRSANVAKAKGILLGRAEASRCVEALSLLMRINLTPKATEPRRMVVRLEGLTKHKDRKIRGAALPLLQLWRQKIREQERKDSFTKTFPKNPRKAR</sequence>
<comment type="caution">
    <text evidence="6">The sequence shown here is derived from an EMBL/GenBank/DDBJ whole genome shotgun (WGS) entry which is preliminary data.</text>
</comment>